<feature type="compositionally biased region" description="Basic and acidic residues" evidence="1">
    <location>
        <begin position="125"/>
        <end position="136"/>
    </location>
</feature>
<evidence type="ECO:0000256" key="1">
    <source>
        <dbReference type="SAM" id="MobiDB-lite"/>
    </source>
</evidence>
<dbReference type="EMBL" id="JAIWYP010000005">
    <property type="protein sequence ID" value="KAH3819601.1"/>
    <property type="molecule type" value="Genomic_DNA"/>
</dbReference>
<evidence type="ECO:0000313" key="2">
    <source>
        <dbReference type="EMBL" id="KAH3819601.1"/>
    </source>
</evidence>
<reference evidence="2" key="1">
    <citation type="journal article" date="2019" name="bioRxiv">
        <title>The Genome of the Zebra Mussel, Dreissena polymorpha: A Resource for Invasive Species Research.</title>
        <authorList>
            <person name="McCartney M.A."/>
            <person name="Auch B."/>
            <person name="Kono T."/>
            <person name="Mallez S."/>
            <person name="Zhang Y."/>
            <person name="Obille A."/>
            <person name="Becker A."/>
            <person name="Abrahante J.E."/>
            <person name="Garbe J."/>
            <person name="Badalamenti J.P."/>
            <person name="Herman A."/>
            <person name="Mangelson H."/>
            <person name="Liachko I."/>
            <person name="Sullivan S."/>
            <person name="Sone E.D."/>
            <person name="Koren S."/>
            <person name="Silverstein K.A.T."/>
            <person name="Beckman K.B."/>
            <person name="Gohl D.M."/>
        </authorList>
    </citation>
    <scope>NUCLEOTIDE SEQUENCE</scope>
    <source>
        <strain evidence="2">Duluth1</strain>
        <tissue evidence="2">Whole animal</tissue>
    </source>
</reference>
<evidence type="ECO:0000313" key="3">
    <source>
        <dbReference type="Proteomes" id="UP000828390"/>
    </source>
</evidence>
<feature type="compositionally biased region" description="Polar residues" evidence="1">
    <location>
        <begin position="107"/>
        <end position="116"/>
    </location>
</feature>
<feature type="region of interest" description="Disordered" evidence="1">
    <location>
        <begin position="87"/>
        <end position="136"/>
    </location>
</feature>
<name>A0A9D4GLH2_DREPO</name>
<gene>
    <name evidence="2" type="ORF">DPMN_121340</name>
</gene>
<accession>A0A9D4GLH2</accession>
<sequence>MTTPDGNVSPDLTSEDFDAYPVLSVKPYAEPERIGNLWINTDMGKAVLEDSDDDGIFEPADRETPSARKRKLVVVNMPSRNFNICESQTKHRRESPTSRIYDVSEYSPDSNESSIEINMDSRPQFVDDKGDMTWLE</sequence>
<keyword evidence="3" id="KW-1185">Reference proteome</keyword>
<protein>
    <submittedName>
        <fullName evidence="2">Uncharacterized protein</fullName>
    </submittedName>
</protein>
<dbReference type="AlphaFoldDB" id="A0A9D4GLH2"/>
<organism evidence="2 3">
    <name type="scientific">Dreissena polymorpha</name>
    <name type="common">Zebra mussel</name>
    <name type="synonym">Mytilus polymorpha</name>
    <dbReference type="NCBI Taxonomy" id="45954"/>
    <lineage>
        <taxon>Eukaryota</taxon>
        <taxon>Metazoa</taxon>
        <taxon>Spiralia</taxon>
        <taxon>Lophotrochozoa</taxon>
        <taxon>Mollusca</taxon>
        <taxon>Bivalvia</taxon>
        <taxon>Autobranchia</taxon>
        <taxon>Heteroconchia</taxon>
        <taxon>Euheterodonta</taxon>
        <taxon>Imparidentia</taxon>
        <taxon>Neoheterodontei</taxon>
        <taxon>Myida</taxon>
        <taxon>Dreissenoidea</taxon>
        <taxon>Dreissenidae</taxon>
        <taxon>Dreissena</taxon>
    </lineage>
</organism>
<dbReference type="Proteomes" id="UP000828390">
    <property type="component" value="Unassembled WGS sequence"/>
</dbReference>
<proteinExistence type="predicted"/>
<comment type="caution">
    <text evidence="2">The sequence shown here is derived from an EMBL/GenBank/DDBJ whole genome shotgun (WGS) entry which is preliminary data.</text>
</comment>
<reference evidence="2" key="2">
    <citation type="submission" date="2020-11" db="EMBL/GenBank/DDBJ databases">
        <authorList>
            <person name="McCartney M.A."/>
            <person name="Auch B."/>
            <person name="Kono T."/>
            <person name="Mallez S."/>
            <person name="Becker A."/>
            <person name="Gohl D.M."/>
            <person name="Silverstein K.A.T."/>
            <person name="Koren S."/>
            <person name="Bechman K.B."/>
            <person name="Herman A."/>
            <person name="Abrahante J.E."/>
            <person name="Garbe J."/>
        </authorList>
    </citation>
    <scope>NUCLEOTIDE SEQUENCE</scope>
    <source>
        <strain evidence="2">Duluth1</strain>
        <tissue evidence="2">Whole animal</tissue>
    </source>
</reference>